<accession>A0A6E8VZ20</accession>
<evidence type="ECO:0000313" key="2">
    <source>
        <dbReference type="EnsemblMetazoa" id="ACON009935-PB"/>
    </source>
</evidence>
<dbReference type="VEuPathDB" id="VectorBase:ACON2_040987"/>
<feature type="signal peptide" evidence="1">
    <location>
        <begin position="1"/>
        <end position="22"/>
    </location>
</feature>
<reference evidence="2" key="2">
    <citation type="submission" date="2020-05" db="UniProtKB">
        <authorList>
            <consortium name="EnsemblMetazoa"/>
        </authorList>
    </citation>
    <scope>IDENTIFICATION</scope>
    <source>
        <strain evidence="2">Ngousso</strain>
    </source>
</reference>
<sequence length="99" mass="11327">MGKVVVLVLSIIIGLATQQAMAKEKHIKYTEKDLLRKSIVYDKNTPDVFYCPVNKPTGMDKMIVMRLNPPGSDAPFNGQRLSRFMDMDDDMKRIKSKKH</sequence>
<reference key="1">
    <citation type="journal article" date="2019" name="Genes (Basel)">
        <title>A High-Quality De novo Genome Assembly from a Single Mosquito Using PacBio Sequencing.</title>
        <authorList>
            <person name="Kingan S.B."/>
            <person name="Heaton H."/>
            <person name="Cudini J."/>
            <person name="Lambert C.C."/>
            <person name="Baybayan P."/>
            <person name="Galvin B.D."/>
            <person name="Durbin R."/>
            <person name="Korlach J."/>
            <person name="Lawniczak M.K.N."/>
        </authorList>
    </citation>
    <scope>NUCLEOTIDE SEQUENCE [LARGE SCALE GENOMIC DNA]</scope>
    <source>
        <strain>Mali-NIH</strain>
    </source>
</reference>
<dbReference type="Proteomes" id="UP001105220">
    <property type="component" value="Unplaced"/>
</dbReference>
<dbReference type="VEuPathDB" id="VectorBase:ACON009935"/>
<protein>
    <submittedName>
        <fullName evidence="2">Uncharacterized protein</fullName>
    </submittedName>
</protein>
<name>A0A6E8VZ20_ANOCL</name>
<dbReference type="AlphaFoldDB" id="A0A6E8VZ20"/>
<proteinExistence type="predicted"/>
<evidence type="ECO:0000256" key="1">
    <source>
        <dbReference type="SAM" id="SignalP"/>
    </source>
</evidence>
<keyword evidence="3" id="KW-1185">Reference proteome</keyword>
<dbReference type="VEuPathDB" id="VectorBase:ACMO_011871"/>
<keyword evidence="1" id="KW-0732">Signal</keyword>
<dbReference type="EnsemblMetazoa" id="ACON009935-RB">
    <property type="protein sequence ID" value="ACON009935-PB"/>
    <property type="gene ID" value="ACON009935"/>
</dbReference>
<feature type="chain" id="PRO_5026223580" evidence="1">
    <location>
        <begin position="23"/>
        <end position="99"/>
    </location>
</feature>
<evidence type="ECO:0000313" key="3">
    <source>
        <dbReference type="Proteomes" id="UP001105220"/>
    </source>
</evidence>
<organism evidence="2 3">
    <name type="scientific">Anopheles coluzzii</name>
    <name type="common">African malaria mosquito</name>
    <dbReference type="NCBI Taxonomy" id="1518534"/>
    <lineage>
        <taxon>Eukaryota</taxon>
        <taxon>Metazoa</taxon>
        <taxon>Ecdysozoa</taxon>
        <taxon>Arthropoda</taxon>
        <taxon>Hexapoda</taxon>
        <taxon>Insecta</taxon>
        <taxon>Pterygota</taxon>
        <taxon>Neoptera</taxon>
        <taxon>Endopterygota</taxon>
        <taxon>Diptera</taxon>
        <taxon>Nematocera</taxon>
        <taxon>Culicoidea</taxon>
        <taxon>Culicidae</taxon>
        <taxon>Anophelinae</taxon>
        <taxon>Anopheles</taxon>
    </lineage>
</organism>